<keyword evidence="2" id="KW-1185">Reference proteome</keyword>
<dbReference type="EMBL" id="JAABOA010001792">
    <property type="protein sequence ID" value="KAF9580884.1"/>
    <property type="molecule type" value="Genomic_DNA"/>
</dbReference>
<proteinExistence type="predicted"/>
<organism evidence="1 2">
    <name type="scientific">Lunasporangiospora selenospora</name>
    <dbReference type="NCBI Taxonomy" id="979761"/>
    <lineage>
        <taxon>Eukaryota</taxon>
        <taxon>Fungi</taxon>
        <taxon>Fungi incertae sedis</taxon>
        <taxon>Mucoromycota</taxon>
        <taxon>Mortierellomycotina</taxon>
        <taxon>Mortierellomycetes</taxon>
        <taxon>Mortierellales</taxon>
        <taxon>Mortierellaceae</taxon>
        <taxon>Lunasporangiospora</taxon>
    </lineage>
</organism>
<gene>
    <name evidence="1" type="ORF">BGW38_002293</name>
</gene>
<evidence type="ECO:0000313" key="1">
    <source>
        <dbReference type="EMBL" id="KAF9580884.1"/>
    </source>
</evidence>
<dbReference type="OrthoDB" id="2307745at2759"/>
<dbReference type="Proteomes" id="UP000780801">
    <property type="component" value="Unassembled WGS sequence"/>
</dbReference>
<accession>A0A9P6KD03</accession>
<protein>
    <submittedName>
        <fullName evidence="1">Uncharacterized protein</fullName>
    </submittedName>
</protein>
<dbReference type="AlphaFoldDB" id="A0A9P6KD03"/>
<sequence length="115" mass="13032">MSRITQVATYIQYSIAGQEDKDPTLDLSKEAHDLIQSIIWSTVIAPPTSSTTLQLTHKEFLFTISTLPWKLSEEYEIVDELEPGLFQKVGMSPFKLRFWLEVLPTAPCSSENNKA</sequence>
<comment type="caution">
    <text evidence="1">The sequence shown here is derived from an EMBL/GenBank/DDBJ whole genome shotgun (WGS) entry which is preliminary data.</text>
</comment>
<evidence type="ECO:0000313" key="2">
    <source>
        <dbReference type="Proteomes" id="UP000780801"/>
    </source>
</evidence>
<reference evidence="1" key="1">
    <citation type="journal article" date="2020" name="Fungal Divers.">
        <title>Resolving the Mortierellaceae phylogeny through synthesis of multi-gene phylogenetics and phylogenomics.</title>
        <authorList>
            <person name="Vandepol N."/>
            <person name="Liber J."/>
            <person name="Desiro A."/>
            <person name="Na H."/>
            <person name="Kennedy M."/>
            <person name="Barry K."/>
            <person name="Grigoriev I.V."/>
            <person name="Miller A.N."/>
            <person name="O'Donnell K."/>
            <person name="Stajich J.E."/>
            <person name="Bonito G."/>
        </authorList>
    </citation>
    <scope>NUCLEOTIDE SEQUENCE</scope>
    <source>
        <strain evidence="1">KOD1015</strain>
    </source>
</reference>
<name>A0A9P6KD03_9FUNG</name>